<feature type="compositionally biased region" description="Gly residues" evidence="1">
    <location>
        <begin position="126"/>
        <end position="137"/>
    </location>
</feature>
<feature type="compositionally biased region" description="Basic and acidic residues" evidence="1">
    <location>
        <begin position="55"/>
        <end position="71"/>
    </location>
</feature>
<organism evidence="2 3">
    <name type="scientific">Raphidocelis subcapitata</name>
    <dbReference type="NCBI Taxonomy" id="307507"/>
    <lineage>
        <taxon>Eukaryota</taxon>
        <taxon>Viridiplantae</taxon>
        <taxon>Chlorophyta</taxon>
        <taxon>core chlorophytes</taxon>
        <taxon>Chlorophyceae</taxon>
        <taxon>CS clade</taxon>
        <taxon>Sphaeropleales</taxon>
        <taxon>Selenastraceae</taxon>
        <taxon>Raphidocelis</taxon>
    </lineage>
</organism>
<protein>
    <submittedName>
        <fullName evidence="2">Uncharacterized protein</fullName>
    </submittedName>
</protein>
<sequence>MSETRAETGKPREEETCEDRAQLRDEIAEEKFEKKFEELDSDEKMAVGGNIGGRRGGERRKEQMGGDDPEKAGVVIVHESYSEMGKMGAKKGGYSTGYAHDPEKQREHGVDPESPEQLGAVASADRGGGGGAAGTAAGGREPDVV</sequence>
<feature type="compositionally biased region" description="Basic and acidic residues" evidence="1">
    <location>
        <begin position="34"/>
        <end position="45"/>
    </location>
</feature>
<dbReference type="AlphaFoldDB" id="A0A2V0P9L7"/>
<feature type="region of interest" description="Disordered" evidence="1">
    <location>
        <begin position="34"/>
        <end position="73"/>
    </location>
</feature>
<feature type="region of interest" description="Disordered" evidence="1">
    <location>
        <begin position="86"/>
        <end position="145"/>
    </location>
</feature>
<reference evidence="2 3" key="1">
    <citation type="journal article" date="2018" name="Sci. Rep.">
        <title>Raphidocelis subcapitata (=Pseudokirchneriella subcapitata) provides an insight into genome evolution and environmental adaptations in the Sphaeropleales.</title>
        <authorList>
            <person name="Suzuki S."/>
            <person name="Yamaguchi H."/>
            <person name="Nakajima N."/>
            <person name="Kawachi M."/>
        </authorList>
    </citation>
    <scope>NUCLEOTIDE SEQUENCE [LARGE SCALE GENOMIC DNA]</scope>
    <source>
        <strain evidence="2 3">NIES-35</strain>
    </source>
</reference>
<dbReference type="Proteomes" id="UP000247498">
    <property type="component" value="Unassembled WGS sequence"/>
</dbReference>
<gene>
    <name evidence="2" type="ORF">Rsub_08624</name>
</gene>
<evidence type="ECO:0000313" key="3">
    <source>
        <dbReference type="Proteomes" id="UP000247498"/>
    </source>
</evidence>
<proteinExistence type="predicted"/>
<dbReference type="EMBL" id="BDRX01000068">
    <property type="protein sequence ID" value="GBF95642.1"/>
    <property type="molecule type" value="Genomic_DNA"/>
</dbReference>
<evidence type="ECO:0000256" key="1">
    <source>
        <dbReference type="SAM" id="MobiDB-lite"/>
    </source>
</evidence>
<keyword evidence="3" id="KW-1185">Reference proteome</keyword>
<comment type="caution">
    <text evidence="2">The sequence shown here is derived from an EMBL/GenBank/DDBJ whole genome shotgun (WGS) entry which is preliminary data.</text>
</comment>
<name>A0A2V0P9L7_9CHLO</name>
<dbReference type="InParanoid" id="A0A2V0P9L7"/>
<dbReference type="OrthoDB" id="540492at2759"/>
<feature type="region of interest" description="Disordered" evidence="1">
    <location>
        <begin position="1"/>
        <end position="22"/>
    </location>
</feature>
<evidence type="ECO:0000313" key="2">
    <source>
        <dbReference type="EMBL" id="GBF95642.1"/>
    </source>
</evidence>
<feature type="compositionally biased region" description="Basic and acidic residues" evidence="1">
    <location>
        <begin position="100"/>
        <end position="111"/>
    </location>
</feature>
<accession>A0A2V0P9L7</accession>